<keyword evidence="1" id="KW-0500">Molybdenum</keyword>
<dbReference type="SUPFAM" id="SSF63882">
    <property type="entry name" value="MoeA N-terminal region -like"/>
    <property type="match status" value="1"/>
</dbReference>
<keyword evidence="4" id="KW-1185">Reference proteome</keyword>
<keyword evidence="1" id="KW-0460">Magnesium</keyword>
<comment type="pathway">
    <text evidence="1">Cofactor biosynthesis; molybdopterin biosynthesis.</text>
</comment>
<keyword evidence="1" id="KW-0479">Metal-binding</keyword>
<sequence>MLSTADALATLLAAARGVDGVETVDTFDALGRVLATAVVSPLDVPPMRTSSMDGYAVRAADLAAATEARAVTL</sequence>
<comment type="caution">
    <text evidence="3">The sequence shown here is derived from an EMBL/GenBank/DDBJ whole genome shotgun (WGS) entry which is preliminary data.</text>
</comment>
<dbReference type="InterPro" id="IPR005110">
    <property type="entry name" value="MoeA_linker/N"/>
</dbReference>
<evidence type="ECO:0000259" key="2">
    <source>
        <dbReference type="Pfam" id="PF03453"/>
    </source>
</evidence>
<dbReference type="GO" id="GO:0005829">
    <property type="term" value="C:cytosol"/>
    <property type="evidence" value="ECO:0007669"/>
    <property type="project" value="TreeGrafter"/>
</dbReference>
<protein>
    <recommendedName>
        <fullName evidence="1">Molybdopterin molybdenumtransferase</fullName>
        <ecNumber evidence="1">2.10.1.1</ecNumber>
    </recommendedName>
</protein>
<dbReference type="UniPathway" id="UPA00344"/>
<dbReference type="InterPro" id="IPR036135">
    <property type="entry name" value="MoeA_linker/N_sf"/>
</dbReference>
<keyword evidence="1" id="KW-0808">Transferase</keyword>
<dbReference type="PATRIC" id="fig|908627.4.peg.8842"/>
<gene>
    <name evidence="3" type="ORF">EOS_39490</name>
</gene>
<dbReference type="PANTHER" id="PTHR10192">
    <property type="entry name" value="MOLYBDOPTERIN BIOSYNTHESIS PROTEIN"/>
    <property type="match status" value="1"/>
</dbReference>
<comment type="function">
    <text evidence="1">Catalyzes the insertion of molybdate into adenylated molybdopterin with the concomitant release of AMP.</text>
</comment>
<reference evidence="3 4" key="1">
    <citation type="journal article" date="2015" name="Genome Announc.">
        <title>Draft Genome Sequence of Burkholderia sp. Strain PML1(12), an Ectomycorrhizosphere-Inhabiting Bacterium with Effective Mineral-Weathering Ability.</title>
        <authorList>
            <person name="Uroz S."/>
            <person name="Oger P."/>
        </authorList>
    </citation>
    <scope>NUCLEOTIDE SEQUENCE [LARGE SCALE GENOMIC DNA]</scope>
    <source>
        <strain evidence="4">PML1(12)</strain>
    </source>
</reference>
<keyword evidence="1" id="KW-0501">Molybdenum cofactor biosynthesis</keyword>
<dbReference type="Pfam" id="PF03453">
    <property type="entry name" value="MoeA_N"/>
    <property type="match status" value="1"/>
</dbReference>
<comment type="cofactor">
    <cofactor evidence="1">
        <name>Mg(2+)</name>
        <dbReference type="ChEBI" id="CHEBI:18420"/>
    </cofactor>
</comment>
<feature type="non-terminal residue" evidence="3">
    <location>
        <position position="73"/>
    </location>
</feature>
<evidence type="ECO:0000313" key="4">
    <source>
        <dbReference type="Proteomes" id="UP000035963"/>
    </source>
</evidence>
<evidence type="ECO:0000256" key="1">
    <source>
        <dbReference type="RuleBase" id="RU365090"/>
    </source>
</evidence>
<comment type="catalytic activity">
    <reaction evidence="1">
        <text>adenylyl-molybdopterin + molybdate = Mo-molybdopterin + AMP + H(+)</text>
        <dbReference type="Rhea" id="RHEA:35047"/>
        <dbReference type="ChEBI" id="CHEBI:15378"/>
        <dbReference type="ChEBI" id="CHEBI:36264"/>
        <dbReference type="ChEBI" id="CHEBI:62727"/>
        <dbReference type="ChEBI" id="CHEBI:71302"/>
        <dbReference type="ChEBI" id="CHEBI:456215"/>
    </reaction>
</comment>
<proteinExistence type="inferred from homology"/>
<dbReference type="EMBL" id="AEJF01000241">
    <property type="protein sequence ID" value="KLU20765.1"/>
    <property type="molecule type" value="Genomic_DNA"/>
</dbReference>
<comment type="similarity">
    <text evidence="1">Belongs to the MoeA family.</text>
</comment>
<dbReference type="Gene3D" id="3.90.105.10">
    <property type="entry name" value="Molybdopterin biosynthesis moea protein, domain 2"/>
    <property type="match status" value="1"/>
</dbReference>
<evidence type="ECO:0000313" key="3">
    <source>
        <dbReference type="EMBL" id="KLU20765.1"/>
    </source>
</evidence>
<dbReference type="Proteomes" id="UP000035963">
    <property type="component" value="Unassembled WGS sequence"/>
</dbReference>
<dbReference type="GO" id="GO:0006777">
    <property type="term" value="P:Mo-molybdopterin cofactor biosynthetic process"/>
    <property type="evidence" value="ECO:0007669"/>
    <property type="project" value="UniProtKB-UniRule"/>
</dbReference>
<dbReference type="PANTHER" id="PTHR10192:SF5">
    <property type="entry name" value="GEPHYRIN"/>
    <property type="match status" value="1"/>
</dbReference>
<dbReference type="EC" id="2.10.1.1" evidence="1"/>
<name>A0A0J1CJ73_9BURK</name>
<dbReference type="GO" id="GO:0046872">
    <property type="term" value="F:metal ion binding"/>
    <property type="evidence" value="ECO:0007669"/>
    <property type="project" value="UniProtKB-UniRule"/>
</dbReference>
<dbReference type="AlphaFoldDB" id="A0A0J1CJ73"/>
<dbReference type="GO" id="GO:0061599">
    <property type="term" value="F:molybdopterin molybdotransferase activity"/>
    <property type="evidence" value="ECO:0007669"/>
    <property type="project" value="UniProtKB-UniRule"/>
</dbReference>
<accession>A0A0J1CJ73</accession>
<dbReference type="InterPro" id="IPR038987">
    <property type="entry name" value="MoeA-like"/>
</dbReference>
<feature type="domain" description="MoeA N-terminal and linker" evidence="2">
    <location>
        <begin position="3"/>
        <end position="68"/>
    </location>
</feature>
<organism evidence="3 4">
    <name type="scientific">Caballeronia mineralivorans PML1(12)</name>
    <dbReference type="NCBI Taxonomy" id="908627"/>
    <lineage>
        <taxon>Bacteria</taxon>
        <taxon>Pseudomonadati</taxon>
        <taxon>Pseudomonadota</taxon>
        <taxon>Betaproteobacteria</taxon>
        <taxon>Burkholderiales</taxon>
        <taxon>Burkholderiaceae</taxon>
        <taxon>Caballeronia</taxon>
    </lineage>
</organism>